<reference evidence="3" key="1">
    <citation type="submission" date="2017-04" db="EMBL/GenBank/DDBJ databases">
        <authorList>
            <person name="Varghese N."/>
            <person name="Submissions S."/>
        </authorList>
    </citation>
    <scope>NUCLEOTIDE SEQUENCE [LARGE SCALE GENOMIC DNA]</scope>
    <source>
        <strain evidence="3">DSM 4125</strain>
    </source>
</reference>
<feature type="transmembrane region" description="Helical" evidence="1">
    <location>
        <begin position="268"/>
        <end position="286"/>
    </location>
</feature>
<protein>
    <submittedName>
        <fullName evidence="2">Uncharacterized protein</fullName>
    </submittedName>
</protein>
<keyword evidence="1" id="KW-1133">Transmembrane helix</keyword>
<gene>
    <name evidence="2" type="ORF">SAMN05661096_01282</name>
</gene>
<sequence>MKNISLIEYIISKEGGWKYNYEDKIIEFPEDDELISLLSANNIQPDNRRSSVYVEKHSLPFSLFFDLDEYYSEVKEKDFEKDIILFVSENQYILYKSEKTLNSENEEIEDFIFTNTLVYFDALKFLKGKANNLIDSQDLIDFFSDTTNKLIISSFDKQKLIVRFPRSGAIELDRNIDYGEDWESFKKSFTKENKNFPVFIKNSILHIFSHQREISFKEFIINLKKIIHDANRNFSIFINDLSIEKLKADYKEYKSSYFEKLNSLLSKLVNQVIALPLTFLAIAFAIDKIDNNFISVIIMIALVGITIFAVAISRHYQQDLNFIKINFDSDFKSIENSKFFNEYPEEKTDFTEVKTRFQAKYKTISSYLTSYLILTIVINLSLIGFILLSLMLDLKLIIFTLSIILISLFTLIWFLFK</sequence>
<feature type="transmembrane region" description="Helical" evidence="1">
    <location>
        <begin position="292"/>
        <end position="312"/>
    </location>
</feature>
<keyword evidence="3" id="KW-1185">Reference proteome</keyword>
<proteinExistence type="predicted"/>
<evidence type="ECO:0000313" key="3">
    <source>
        <dbReference type="Proteomes" id="UP000193804"/>
    </source>
</evidence>
<dbReference type="OrthoDB" id="1321990at2"/>
<dbReference type="AlphaFoldDB" id="A0A1X7J570"/>
<dbReference type="STRING" id="1028.SAMN05661096_01282"/>
<accession>A0A1X7J570</accession>
<keyword evidence="1" id="KW-0812">Transmembrane</keyword>
<dbReference type="Proteomes" id="UP000193804">
    <property type="component" value="Unassembled WGS sequence"/>
</dbReference>
<name>A0A1X7J570_9BACT</name>
<dbReference type="EMBL" id="FXAW01000002">
    <property type="protein sequence ID" value="SMG22632.1"/>
    <property type="molecule type" value="Genomic_DNA"/>
</dbReference>
<keyword evidence="1" id="KW-0472">Membrane</keyword>
<organism evidence="2 3">
    <name type="scientific">Marivirga sericea</name>
    <dbReference type="NCBI Taxonomy" id="1028"/>
    <lineage>
        <taxon>Bacteria</taxon>
        <taxon>Pseudomonadati</taxon>
        <taxon>Bacteroidota</taxon>
        <taxon>Cytophagia</taxon>
        <taxon>Cytophagales</taxon>
        <taxon>Marivirgaceae</taxon>
        <taxon>Marivirga</taxon>
    </lineage>
</organism>
<evidence type="ECO:0000313" key="2">
    <source>
        <dbReference type="EMBL" id="SMG22632.1"/>
    </source>
</evidence>
<feature type="transmembrane region" description="Helical" evidence="1">
    <location>
        <begin position="396"/>
        <end position="416"/>
    </location>
</feature>
<evidence type="ECO:0000256" key="1">
    <source>
        <dbReference type="SAM" id="Phobius"/>
    </source>
</evidence>
<dbReference type="RefSeq" id="WP_085516246.1">
    <property type="nucleotide sequence ID" value="NZ_FXAW01000002.1"/>
</dbReference>
<feature type="transmembrane region" description="Helical" evidence="1">
    <location>
        <begin position="364"/>
        <end position="390"/>
    </location>
</feature>